<comment type="caution">
    <text evidence="8">The sequence shown here is derived from an EMBL/GenBank/DDBJ whole genome shotgun (WGS) entry which is preliminary data.</text>
</comment>
<keyword evidence="3" id="KW-0735">Signal-anchor</keyword>
<reference evidence="8 9" key="1">
    <citation type="submission" date="2018-02" db="EMBL/GenBank/DDBJ databases">
        <title>Genomic Encyclopedia of Archaeal and Bacterial Type Strains, Phase II (KMG-II): from individual species to whole genera.</title>
        <authorList>
            <person name="Goeker M."/>
        </authorList>
    </citation>
    <scope>NUCLEOTIDE SEQUENCE [LARGE SCALE GENOMIC DNA]</scope>
    <source>
        <strain evidence="8 9">YU 961-1</strain>
    </source>
</reference>
<name>A0A2S6GW01_9PSEU</name>
<dbReference type="GO" id="GO:0030313">
    <property type="term" value="C:cell envelope"/>
    <property type="evidence" value="ECO:0007669"/>
    <property type="project" value="UniProtKB-SubCell"/>
</dbReference>
<keyword evidence="4" id="KW-1015">Disulfide bond</keyword>
<dbReference type="SUPFAM" id="SSF52833">
    <property type="entry name" value="Thioredoxin-like"/>
    <property type="match status" value="1"/>
</dbReference>
<gene>
    <name evidence="8" type="ORF">CLV40_10331</name>
</gene>
<feature type="chain" id="PRO_5015534328" evidence="6">
    <location>
        <begin position="27"/>
        <end position="191"/>
    </location>
</feature>
<dbReference type="PANTHER" id="PTHR42852">
    <property type="entry name" value="THIOL:DISULFIDE INTERCHANGE PROTEIN DSBE"/>
    <property type="match status" value="1"/>
</dbReference>
<dbReference type="InterPro" id="IPR050553">
    <property type="entry name" value="Thioredoxin_ResA/DsbE_sf"/>
</dbReference>
<dbReference type="GO" id="GO:0017004">
    <property type="term" value="P:cytochrome complex assembly"/>
    <property type="evidence" value="ECO:0007669"/>
    <property type="project" value="UniProtKB-KW"/>
</dbReference>
<feature type="domain" description="Thioredoxin" evidence="7">
    <location>
        <begin position="46"/>
        <end position="190"/>
    </location>
</feature>
<dbReference type="GO" id="GO:0016491">
    <property type="term" value="F:oxidoreductase activity"/>
    <property type="evidence" value="ECO:0007669"/>
    <property type="project" value="InterPro"/>
</dbReference>
<evidence type="ECO:0000313" key="8">
    <source>
        <dbReference type="EMBL" id="PPK69425.1"/>
    </source>
</evidence>
<keyword evidence="5" id="KW-0676">Redox-active center</keyword>
<dbReference type="CDD" id="cd02966">
    <property type="entry name" value="TlpA_like_family"/>
    <property type="match status" value="1"/>
</dbReference>
<keyword evidence="2" id="KW-0201">Cytochrome c-type biogenesis</keyword>
<dbReference type="PROSITE" id="PS51352">
    <property type="entry name" value="THIOREDOXIN_2"/>
    <property type="match status" value="1"/>
</dbReference>
<evidence type="ECO:0000256" key="2">
    <source>
        <dbReference type="ARBA" id="ARBA00022748"/>
    </source>
</evidence>
<dbReference type="EMBL" id="PTIX01000003">
    <property type="protein sequence ID" value="PPK69425.1"/>
    <property type="molecule type" value="Genomic_DNA"/>
</dbReference>
<dbReference type="InterPro" id="IPR036249">
    <property type="entry name" value="Thioredoxin-like_sf"/>
</dbReference>
<dbReference type="PANTHER" id="PTHR42852:SF6">
    <property type="entry name" value="THIOL:DISULFIDE INTERCHANGE PROTEIN DSBE"/>
    <property type="match status" value="1"/>
</dbReference>
<dbReference type="InterPro" id="IPR013766">
    <property type="entry name" value="Thioredoxin_domain"/>
</dbReference>
<dbReference type="RefSeq" id="WP_104477885.1">
    <property type="nucleotide sequence ID" value="NZ_CP154825.1"/>
</dbReference>
<dbReference type="Proteomes" id="UP000239203">
    <property type="component" value="Unassembled WGS sequence"/>
</dbReference>
<sequence>MKRLLVAVAVVAVAVSGCSSSKGAVASGTEFVFVSPGGQTDITYAVADRKPLPELSGPDLMDENRKLSLSDYRGKVVVLNVWGQWCGPCRLEAPELQKIQDGYGSRGVQVLGINFRDNQRDVPQDFVRDRKLTYPSIFDPPGRSLLALKGYPRSVVPATFVMDKEGRVAAVFLRDLLADDLKPVLDRLTAE</sequence>
<feature type="signal peptide" evidence="6">
    <location>
        <begin position="1"/>
        <end position="26"/>
    </location>
</feature>
<evidence type="ECO:0000259" key="7">
    <source>
        <dbReference type="PROSITE" id="PS51352"/>
    </source>
</evidence>
<evidence type="ECO:0000256" key="5">
    <source>
        <dbReference type="ARBA" id="ARBA00023284"/>
    </source>
</evidence>
<comment type="subcellular location">
    <subcellularLocation>
        <location evidence="1">Cell envelope</location>
    </subcellularLocation>
</comment>
<dbReference type="PROSITE" id="PS00194">
    <property type="entry name" value="THIOREDOXIN_1"/>
    <property type="match status" value="1"/>
</dbReference>
<dbReference type="GO" id="GO:0016209">
    <property type="term" value="F:antioxidant activity"/>
    <property type="evidence" value="ECO:0007669"/>
    <property type="project" value="InterPro"/>
</dbReference>
<evidence type="ECO:0000256" key="1">
    <source>
        <dbReference type="ARBA" id="ARBA00004196"/>
    </source>
</evidence>
<evidence type="ECO:0000256" key="6">
    <source>
        <dbReference type="SAM" id="SignalP"/>
    </source>
</evidence>
<dbReference type="Gene3D" id="3.40.30.10">
    <property type="entry name" value="Glutaredoxin"/>
    <property type="match status" value="1"/>
</dbReference>
<dbReference type="Pfam" id="PF00578">
    <property type="entry name" value="AhpC-TSA"/>
    <property type="match status" value="1"/>
</dbReference>
<evidence type="ECO:0000256" key="3">
    <source>
        <dbReference type="ARBA" id="ARBA00022968"/>
    </source>
</evidence>
<keyword evidence="9" id="KW-1185">Reference proteome</keyword>
<dbReference type="PROSITE" id="PS51257">
    <property type="entry name" value="PROKAR_LIPOPROTEIN"/>
    <property type="match status" value="1"/>
</dbReference>
<protein>
    <submittedName>
        <fullName evidence="8">Peroxiredoxin</fullName>
    </submittedName>
</protein>
<accession>A0A2S6GW01</accession>
<organism evidence="8 9">
    <name type="scientific">Actinokineospora auranticolor</name>
    <dbReference type="NCBI Taxonomy" id="155976"/>
    <lineage>
        <taxon>Bacteria</taxon>
        <taxon>Bacillati</taxon>
        <taxon>Actinomycetota</taxon>
        <taxon>Actinomycetes</taxon>
        <taxon>Pseudonocardiales</taxon>
        <taxon>Pseudonocardiaceae</taxon>
        <taxon>Actinokineospora</taxon>
    </lineage>
</organism>
<keyword evidence="3" id="KW-0812">Transmembrane</keyword>
<evidence type="ECO:0000256" key="4">
    <source>
        <dbReference type="ARBA" id="ARBA00023157"/>
    </source>
</evidence>
<proteinExistence type="predicted"/>
<evidence type="ECO:0000313" key="9">
    <source>
        <dbReference type="Proteomes" id="UP000239203"/>
    </source>
</evidence>
<dbReference type="AlphaFoldDB" id="A0A2S6GW01"/>
<dbReference type="OrthoDB" id="9796554at2"/>
<dbReference type="InterPro" id="IPR000866">
    <property type="entry name" value="AhpC/TSA"/>
</dbReference>
<keyword evidence="6" id="KW-0732">Signal</keyword>
<dbReference type="InterPro" id="IPR017937">
    <property type="entry name" value="Thioredoxin_CS"/>
</dbReference>